<keyword evidence="3" id="KW-1185">Reference proteome</keyword>
<comment type="caution">
    <text evidence="2">The sequence shown here is derived from an EMBL/GenBank/DDBJ whole genome shotgun (WGS) entry which is preliminary data.</text>
</comment>
<evidence type="ECO:0000313" key="2">
    <source>
        <dbReference type="EMBL" id="MEZ7513727.1"/>
    </source>
</evidence>
<name>A0ABV4K7V0_9FLAO</name>
<sequence>MKKLVIFLFLFNALPCVYSQAAFYNAGNIQMHGAAQVGFHTNVWNDGTFNNNSGIAGFYNQAQSLFVLGKSKMIFKDITVEVFDDLFLYTSIGVTNDLLLNIGRVNTTTNDKSVSLDFIDSRIYVGADDNRHVAGYVTVTNSGEFTFPIGNAGFLRPMILPDAPRTGTFKGAYFKLDPNTPNTSATPTTFTTSFDTNAKDITLTSVSTEEFWDLDGSDVTSIKLTWDKNSNLGTLTQKMSDLRVVGWSKDLEFWVDLGNTGVGGDINNGIIQSTPFIPDEFEVITIGSGKAAENIVFGNYGISPNGDGLNDTFKIKGIEISHNNTLRIYNRWSLLVYSKNDYDNSWEGFSDNKLNIKRELGLPDGTYFYVLDFHDLGISWQGWVYVKR</sequence>
<dbReference type="NCBIfam" id="TIGR04131">
    <property type="entry name" value="Bac_Flav_CTERM"/>
    <property type="match status" value="1"/>
</dbReference>
<gene>
    <name evidence="2" type="ORF">QO192_00380</name>
</gene>
<feature type="signal peptide" evidence="1">
    <location>
        <begin position="1"/>
        <end position="21"/>
    </location>
</feature>
<reference evidence="2 3" key="1">
    <citation type="submission" date="2023-05" db="EMBL/GenBank/DDBJ databases">
        <title>Adaptations of aquatic viruses from atmosphere-close ecosystems of the Central Arctic Ocean.</title>
        <authorList>
            <person name="Rahlff J."/>
            <person name="Holmfeldt K."/>
        </authorList>
    </citation>
    <scope>NUCLEOTIDE SEQUENCE [LARGE SCALE GENOMIC DNA]</scope>
    <source>
        <strain evidence="2 3">Arc14</strain>
    </source>
</reference>
<protein>
    <submittedName>
        <fullName evidence="2">Gliding motility-associated C-terminal domain-containing protein</fullName>
    </submittedName>
</protein>
<evidence type="ECO:0000256" key="1">
    <source>
        <dbReference type="SAM" id="SignalP"/>
    </source>
</evidence>
<organism evidence="2 3">
    <name type="scientific">Flavobacterium frigidarium</name>
    <dbReference type="NCBI Taxonomy" id="99286"/>
    <lineage>
        <taxon>Bacteria</taxon>
        <taxon>Pseudomonadati</taxon>
        <taxon>Bacteroidota</taxon>
        <taxon>Flavobacteriia</taxon>
        <taxon>Flavobacteriales</taxon>
        <taxon>Flavobacteriaceae</taxon>
        <taxon>Flavobacterium</taxon>
    </lineage>
</organism>
<keyword evidence="1" id="KW-0732">Signal</keyword>
<dbReference type="InterPro" id="IPR026341">
    <property type="entry name" value="T9SS_type_B"/>
</dbReference>
<accession>A0ABV4K7V0</accession>
<dbReference type="Pfam" id="PF13585">
    <property type="entry name" value="CHU_C"/>
    <property type="match status" value="1"/>
</dbReference>
<dbReference type="EMBL" id="JASMRN010000001">
    <property type="protein sequence ID" value="MEZ7513727.1"/>
    <property type="molecule type" value="Genomic_DNA"/>
</dbReference>
<feature type="chain" id="PRO_5047065842" evidence="1">
    <location>
        <begin position="22"/>
        <end position="388"/>
    </location>
</feature>
<evidence type="ECO:0000313" key="3">
    <source>
        <dbReference type="Proteomes" id="UP001568894"/>
    </source>
</evidence>
<dbReference type="Proteomes" id="UP001568894">
    <property type="component" value="Unassembled WGS sequence"/>
</dbReference>
<proteinExistence type="predicted"/>
<dbReference type="RefSeq" id="WP_371567160.1">
    <property type="nucleotide sequence ID" value="NZ_JASMRN010000001.1"/>
</dbReference>